<gene>
    <name evidence="1" type="ORF">MHBO_001895</name>
</gene>
<evidence type="ECO:0000313" key="2">
    <source>
        <dbReference type="Proteomes" id="UP001439008"/>
    </source>
</evidence>
<evidence type="ECO:0000313" key="1">
    <source>
        <dbReference type="EMBL" id="MES1920201.1"/>
    </source>
</evidence>
<reference evidence="1 2" key="1">
    <citation type="journal article" date="2024" name="BMC Biol.">
        <title>Comparative genomics of Ascetosporea gives new insight into the evolutionary basis for animal parasitism in Rhizaria.</title>
        <authorList>
            <person name="Hiltunen Thoren M."/>
            <person name="Onut-Brannstrom I."/>
            <person name="Alfjorden A."/>
            <person name="Peckova H."/>
            <person name="Swords F."/>
            <person name="Hooper C."/>
            <person name="Holzer A.S."/>
            <person name="Bass D."/>
            <person name="Burki F."/>
        </authorList>
    </citation>
    <scope>NUCLEOTIDE SEQUENCE [LARGE SCALE GENOMIC DNA]</scope>
    <source>
        <strain evidence="1">20-A016</strain>
    </source>
</reference>
<accession>A0ABV2AKI2</accession>
<protein>
    <submittedName>
        <fullName evidence="1">Uncharacterized protein</fullName>
    </submittedName>
</protein>
<proteinExistence type="predicted"/>
<dbReference type="EMBL" id="JBDODL010000547">
    <property type="protein sequence ID" value="MES1920201.1"/>
    <property type="molecule type" value="Genomic_DNA"/>
</dbReference>
<keyword evidence="2" id="KW-1185">Reference proteome</keyword>
<comment type="caution">
    <text evidence="1">The sequence shown here is derived from an EMBL/GenBank/DDBJ whole genome shotgun (WGS) entry which is preliminary data.</text>
</comment>
<dbReference type="Proteomes" id="UP001439008">
    <property type="component" value="Unassembled WGS sequence"/>
</dbReference>
<sequence length="122" mass="14694">MKLSISDFSHEVVPELCALPEYDENLNMKCKYNEDLELTECFVWCTNSFVGEEMRKYIKMTCLFNQWLAELNYNDGYLMLPFDIKTLSCFKYASEYNEYNYILLIYIFYVYNLCSQYSNLKN</sequence>
<organism evidence="1 2">
    <name type="scientific">Bonamia ostreae</name>
    <dbReference type="NCBI Taxonomy" id="126728"/>
    <lineage>
        <taxon>Eukaryota</taxon>
        <taxon>Sar</taxon>
        <taxon>Rhizaria</taxon>
        <taxon>Endomyxa</taxon>
        <taxon>Ascetosporea</taxon>
        <taxon>Haplosporida</taxon>
        <taxon>Bonamia</taxon>
    </lineage>
</organism>
<name>A0ABV2AKI2_9EUKA</name>